<dbReference type="Pfam" id="PF04796">
    <property type="entry name" value="RepA_C"/>
    <property type="match status" value="1"/>
</dbReference>
<dbReference type="Proteomes" id="UP000424462">
    <property type="component" value="Plasmid pCOCCU"/>
</dbReference>
<organism evidence="1 2">
    <name type="scientific">Corynebacterium occultum</name>
    <dbReference type="NCBI Taxonomy" id="2675219"/>
    <lineage>
        <taxon>Bacteria</taxon>
        <taxon>Bacillati</taxon>
        <taxon>Actinomycetota</taxon>
        <taxon>Actinomycetes</taxon>
        <taxon>Mycobacteriales</taxon>
        <taxon>Corynebacteriaceae</taxon>
        <taxon>Corynebacterium</taxon>
    </lineage>
</organism>
<keyword evidence="1" id="KW-0614">Plasmid</keyword>
<sequence length="324" mass="36296">MSDHNPNAGDKNNTPNPIADLEARLAEIEAGFLDPYAFSSRTLIQATFPHSARAGKEITLKNGAMTVTMYSPNGLPHGVYPRLIMCWLTREAIRRRDLPVEEARTIPLGGSLSQFMRDVGIKSASGGKNGTITALRKQLKSLFSTFISIKVEDHEYRDGKQVAFDQLDNTLIAESALLWWDPKQPEQLSMQNSSVTLTAAFYRELTCSAVPLDVNVLRQIRRSPLAIDIYCWLTYRLSYHRGFTVVTWEQLRQQFGAGYPDTVRGRSNWRLKVAGALERVLEVWPEASVTVTANGVMLKPGSPSVPVRVQEEIKKRYGLGENPF</sequence>
<protein>
    <submittedName>
        <fullName evidence="1">Plasmid encoded RepA protein</fullName>
    </submittedName>
</protein>
<dbReference type="InterPro" id="IPR006881">
    <property type="entry name" value="RepA_C"/>
</dbReference>
<accession>A0A6B8W859</accession>
<name>A0A6B8W859_9CORY</name>
<proteinExistence type="predicted"/>
<reference evidence="1 2" key="1">
    <citation type="submission" date="2019-11" db="EMBL/GenBank/DDBJ databases">
        <title>Complete genome sequence of Corynebacterium kalinowskii 1959, a novel Corynebacterium species isolated from soil of a small paddock in Vilsendorf, Germany.</title>
        <authorList>
            <person name="Schaffert L."/>
            <person name="Ruwe M."/>
            <person name="Milse J."/>
            <person name="Hanuschka K."/>
            <person name="Ortseifen V."/>
            <person name="Droste J."/>
            <person name="Brandt D."/>
            <person name="Schlueter L."/>
            <person name="Kutter Y."/>
            <person name="Vinke S."/>
            <person name="Viehoefer P."/>
            <person name="Jacob L."/>
            <person name="Luebke N.-C."/>
            <person name="Schulte-Berndt E."/>
            <person name="Hain C."/>
            <person name="Linder M."/>
            <person name="Schmidt P."/>
            <person name="Wollenschlaeger L."/>
            <person name="Luttermann T."/>
            <person name="Thieme E."/>
            <person name="Hassa J."/>
            <person name="Haak M."/>
            <person name="Wittchen M."/>
            <person name="Mentz A."/>
            <person name="Persicke M."/>
            <person name="Busche T."/>
            <person name="Ruckert C."/>
        </authorList>
    </citation>
    <scope>NUCLEOTIDE SEQUENCE [LARGE SCALE GENOMIC DNA]</scope>
    <source>
        <strain evidence="1 2">2039</strain>
        <plasmid evidence="2">pcoccu</plasmid>
    </source>
</reference>
<evidence type="ECO:0000313" key="1">
    <source>
        <dbReference type="EMBL" id="QGU08811.1"/>
    </source>
</evidence>
<dbReference type="EMBL" id="CP046456">
    <property type="protein sequence ID" value="QGU08811.1"/>
    <property type="molecule type" value="Genomic_DNA"/>
</dbReference>
<evidence type="ECO:0000313" key="2">
    <source>
        <dbReference type="Proteomes" id="UP000424462"/>
    </source>
</evidence>
<dbReference type="AlphaFoldDB" id="A0A6B8W859"/>
<dbReference type="RefSeq" id="WP_156233107.1">
    <property type="nucleotide sequence ID" value="NZ_CP046456.1"/>
</dbReference>
<dbReference type="KEGG" id="cok:COCCU_14605"/>
<keyword evidence="2" id="KW-1185">Reference proteome</keyword>
<gene>
    <name evidence="1" type="ORF">COCCU_14605</name>
</gene>
<geneLocation type="plasmid" evidence="2">
    <name>pcoccu</name>
</geneLocation>